<dbReference type="InterPro" id="IPR010918">
    <property type="entry name" value="PurM-like_C_dom"/>
</dbReference>
<evidence type="ECO:0000313" key="5">
    <source>
        <dbReference type="EMBL" id="NJB98765.1"/>
    </source>
</evidence>
<feature type="binding site" evidence="2">
    <location>
        <position position="199"/>
    </location>
    <ligand>
        <name>ATP</name>
        <dbReference type="ChEBI" id="CHEBI:30616"/>
    </ligand>
</feature>
<keyword evidence="2 5" id="KW-0418">Kinase</keyword>
<keyword evidence="2" id="KW-0547">Nucleotide-binding</keyword>
<dbReference type="PIRSF" id="PIRSF005303">
    <property type="entry name" value="Thiam_monoph_kin"/>
    <property type="match status" value="1"/>
</dbReference>
<evidence type="ECO:0000259" key="4">
    <source>
        <dbReference type="Pfam" id="PF02769"/>
    </source>
</evidence>
<dbReference type="Gene3D" id="3.30.1330.10">
    <property type="entry name" value="PurM-like, N-terminal domain"/>
    <property type="match status" value="1"/>
</dbReference>
<dbReference type="GO" id="GO:0000287">
    <property type="term" value="F:magnesium ion binding"/>
    <property type="evidence" value="ECO:0007669"/>
    <property type="project" value="UniProtKB-UniRule"/>
</dbReference>
<reference evidence="5 6" key="1">
    <citation type="submission" date="2020-03" db="EMBL/GenBank/DDBJ databases">
        <title>Genomic Encyclopedia of Type Strains, Phase IV (KMG-IV): sequencing the most valuable type-strain genomes for metagenomic binning, comparative biology and taxonomic classification.</title>
        <authorList>
            <person name="Goeker M."/>
        </authorList>
    </citation>
    <scope>NUCLEOTIDE SEQUENCE [LARGE SCALE GENOMIC DNA]</scope>
    <source>
        <strain evidence="5 6">DSM 7225</strain>
    </source>
</reference>
<dbReference type="Pfam" id="PF02769">
    <property type="entry name" value="AIRS_C"/>
    <property type="match status" value="1"/>
</dbReference>
<dbReference type="Proteomes" id="UP000531251">
    <property type="component" value="Unassembled WGS sequence"/>
</dbReference>
<evidence type="ECO:0000313" key="6">
    <source>
        <dbReference type="Proteomes" id="UP000531251"/>
    </source>
</evidence>
<evidence type="ECO:0000259" key="3">
    <source>
        <dbReference type="Pfam" id="PF00586"/>
    </source>
</evidence>
<protein>
    <recommendedName>
        <fullName evidence="2">Thiamine-monophosphate kinase</fullName>
        <shortName evidence="2">TMP kinase</shortName>
        <shortName evidence="2">Thiamine-phosphate kinase</shortName>
        <ecNumber evidence="2">2.7.4.16</ecNumber>
    </recommendedName>
</protein>
<comment type="caution">
    <text evidence="5">The sequence shown here is derived from an EMBL/GenBank/DDBJ whole genome shotgun (WGS) entry which is preliminary data.</text>
</comment>
<feature type="binding site" evidence="2">
    <location>
        <position position="37"/>
    </location>
    <ligand>
        <name>Mg(2+)</name>
        <dbReference type="ChEBI" id="CHEBI:18420"/>
        <label>1</label>
    </ligand>
</feature>
<feature type="binding site" evidence="2">
    <location>
        <position position="200"/>
    </location>
    <ligand>
        <name>Mg(2+)</name>
        <dbReference type="ChEBI" id="CHEBI:18420"/>
        <label>5</label>
    </ligand>
</feature>
<dbReference type="Pfam" id="PF00586">
    <property type="entry name" value="AIRS"/>
    <property type="match status" value="1"/>
</dbReference>
<comment type="catalytic activity">
    <reaction evidence="2">
        <text>thiamine phosphate + ATP = thiamine diphosphate + ADP</text>
        <dbReference type="Rhea" id="RHEA:15913"/>
        <dbReference type="ChEBI" id="CHEBI:30616"/>
        <dbReference type="ChEBI" id="CHEBI:37575"/>
        <dbReference type="ChEBI" id="CHEBI:58937"/>
        <dbReference type="ChEBI" id="CHEBI:456216"/>
        <dbReference type="EC" id="2.7.4.16"/>
    </reaction>
</comment>
<name>A0A7X5Y2Y3_9SPHN</name>
<feature type="binding site" evidence="2">
    <location>
        <position position="44"/>
    </location>
    <ligand>
        <name>substrate</name>
    </ligand>
</feature>
<gene>
    <name evidence="2" type="primary">thiL</name>
    <name evidence="5" type="ORF">GGR89_003102</name>
</gene>
<dbReference type="InterPro" id="IPR006283">
    <property type="entry name" value="ThiL-like"/>
</dbReference>
<proteinExistence type="inferred from homology"/>
<dbReference type="RefSeq" id="WP_125972261.1">
    <property type="nucleotide sequence ID" value="NZ_BAAADY010000019.1"/>
</dbReference>
<dbReference type="PANTHER" id="PTHR30270:SF0">
    <property type="entry name" value="THIAMINE-MONOPHOSPHATE KINASE"/>
    <property type="match status" value="1"/>
</dbReference>
<dbReference type="GO" id="GO:0009229">
    <property type="term" value="P:thiamine diphosphate biosynthetic process"/>
    <property type="evidence" value="ECO:0007669"/>
    <property type="project" value="UniProtKB-UniRule"/>
</dbReference>
<feature type="binding site" evidence="2">
    <location>
        <position position="25"/>
    </location>
    <ligand>
        <name>Mg(2+)</name>
        <dbReference type="ChEBI" id="CHEBI:18420"/>
        <label>3</label>
    </ligand>
</feature>
<dbReference type="InterPro" id="IPR036921">
    <property type="entry name" value="PurM-like_N_sf"/>
</dbReference>
<dbReference type="InterPro" id="IPR016188">
    <property type="entry name" value="PurM-like_N"/>
</dbReference>
<evidence type="ECO:0000256" key="2">
    <source>
        <dbReference type="HAMAP-Rule" id="MF_02128"/>
    </source>
</evidence>
<dbReference type="EC" id="2.7.4.16" evidence="2"/>
<feature type="binding site" evidence="2">
    <location>
        <position position="25"/>
    </location>
    <ligand>
        <name>Mg(2+)</name>
        <dbReference type="ChEBI" id="CHEBI:18420"/>
        <label>4</label>
    </ligand>
</feature>
<organism evidence="5 6">
    <name type="scientific">Sphingomonas trueperi</name>
    <dbReference type="NCBI Taxonomy" id="53317"/>
    <lineage>
        <taxon>Bacteria</taxon>
        <taxon>Pseudomonadati</taxon>
        <taxon>Pseudomonadota</taxon>
        <taxon>Alphaproteobacteria</taxon>
        <taxon>Sphingomonadales</taxon>
        <taxon>Sphingomonadaceae</taxon>
        <taxon>Sphingomonas</taxon>
    </lineage>
</organism>
<feature type="binding site" evidence="2">
    <location>
        <position position="249"/>
    </location>
    <ligand>
        <name>substrate</name>
    </ligand>
</feature>
<comment type="function">
    <text evidence="2">Catalyzes the ATP-dependent phosphorylation of thiamine-monophosphate (TMP) to form thiamine-pyrophosphate (TPP), the active form of vitamin B1.</text>
</comment>
<dbReference type="InterPro" id="IPR036676">
    <property type="entry name" value="PurM-like_C_sf"/>
</dbReference>
<feature type="binding site" evidence="2">
    <location>
        <position position="111"/>
    </location>
    <ligand>
        <name>Mg(2+)</name>
        <dbReference type="ChEBI" id="CHEBI:18420"/>
        <label>1</label>
    </ligand>
</feature>
<feature type="binding site" evidence="2">
    <location>
        <position position="37"/>
    </location>
    <ligand>
        <name>Mg(2+)</name>
        <dbReference type="ChEBI" id="CHEBI:18420"/>
        <label>2</label>
    </ligand>
</feature>
<feature type="binding site" evidence="2">
    <location>
        <position position="137"/>
    </location>
    <ligand>
        <name>ATP</name>
        <dbReference type="ChEBI" id="CHEBI:30616"/>
    </ligand>
</feature>
<dbReference type="EMBL" id="JAATJB010000010">
    <property type="protein sequence ID" value="NJB98765.1"/>
    <property type="molecule type" value="Genomic_DNA"/>
</dbReference>
<dbReference type="SUPFAM" id="SSF55326">
    <property type="entry name" value="PurM N-terminal domain-like"/>
    <property type="match status" value="1"/>
</dbReference>
<dbReference type="GO" id="GO:0009030">
    <property type="term" value="F:thiamine-phosphate kinase activity"/>
    <property type="evidence" value="ECO:0007669"/>
    <property type="project" value="UniProtKB-UniRule"/>
</dbReference>
<dbReference type="AlphaFoldDB" id="A0A7X5Y2Y3"/>
<sequence length="299" mass="30408">MNEAAFLAYLRHLPLHAGARGLRDDAAVLGDLVLTHDLLVEGVHYLPDDPAEDVAWKLVAVNLSDLAAKGAVPEGVLLGYPLAGDEAWDSSFLAGLDAALAAFACPLIGGDTVKAPPGVPRTLSLTALGRSPHAPARNGAQAGDLLYVTGTIGDGGAGLEVARTGEGPATLLARYRRPTPRLEEGQALASGVHAMMDVSDGLLIDATRMAEASGLGVTIDLAALPLSADYQAVRGGDRAARLAAATAGDDYELLFAAPPGPLPLAATCLGAFSEGAGLTLHDAGTPLPLPDRLGFEHGA</sequence>
<feature type="binding site" evidence="2">
    <location>
        <position position="295"/>
    </location>
    <ligand>
        <name>substrate</name>
    </ligand>
</feature>
<keyword evidence="1 2" id="KW-0784">Thiamine biosynthesis</keyword>
<dbReference type="SUPFAM" id="SSF56042">
    <property type="entry name" value="PurM C-terminal domain-like"/>
    <property type="match status" value="1"/>
</dbReference>
<keyword evidence="6" id="KW-1185">Reference proteome</keyword>
<accession>A0A7X5Y2Y3</accession>
<comment type="miscellaneous">
    <text evidence="2">Reaction mechanism of ThiL seems to utilize a direct, inline transfer of the gamma-phosphate of ATP to TMP rather than a phosphorylated enzyme intermediate.</text>
</comment>
<dbReference type="NCBIfam" id="TIGR01379">
    <property type="entry name" value="thiL"/>
    <property type="match status" value="1"/>
</dbReference>
<keyword evidence="2" id="KW-0067">ATP-binding</keyword>
<dbReference type="CDD" id="cd02194">
    <property type="entry name" value="ThiL"/>
    <property type="match status" value="1"/>
</dbReference>
<feature type="domain" description="PurM-like N-terminal" evidence="3">
    <location>
        <begin position="24"/>
        <end position="130"/>
    </location>
</feature>
<evidence type="ECO:0000256" key="1">
    <source>
        <dbReference type="ARBA" id="ARBA00022977"/>
    </source>
</evidence>
<feature type="domain" description="PurM-like C-terminal" evidence="4">
    <location>
        <begin position="141"/>
        <end position="256"/>
    </location>
</feature>
<feature type="binding site" evidence="2">
    <location>
        <begin position="110"/>
        <end position="111"/>
    </location>
    <ligand>
        <name>ATP</name>
        <dbReference type="ChEBI" id="CHEBI:30616"/>
    </ligand>
</feature>
<dbReference type="HAMAP" id="MF_02128">
    <property type="entry name" value="TMP_kinase"/>
    <property type="match status" value="1"/>
</dbReference>
<dbReference type="UniPathway" id="UPA00060">
    <property type="reaction ID" value="UER00142"/>
</dbReference>
<dbReference type="GO" id="GO:0009228">
    <property type="term" value="P:thiamine biosynthetic process"/>
    <property type="evidence" value="ECO:0007669"/>
    <property type="project" value="UniProtKB-KW"/>
</dbReference>
<feature type="binding site" evidence="2">
    <location>
        <position position="65"/>
    </location>
    <ligand>
        <name>Mg(2+)</name>
        <dbReference type="ChEBI" id="CHEBI:18420"/>
        <label>2</label>
    </ligand>
</feature>
<comment type="pathway">
    <text evidence="2">Cofactor biosynthesis; thiamine diphosphate biosynthesis; thiamine diphosphate from thiamine phosphate: step 1/1.</text>
</comment>
<dbReference type="GO" id="GO:0005524">
    <property type="term" value="F:ATP binding"/>
    <property type="evidence" value="ECO:0007669"/>
    <property type="project" value="UniProtKB-UniRule"/>
</dbReference>
<keyword evidence="2" id="KW-0460">Magnesium</keyword>
<comment type="caution">
    <text evidence="2">Lacks conserved residue(s) required for the propagation of feature annotation.</text>
</comment>
<dbReference type="Gene3D" id="3.90.650.10">
    <property type="entry name" value="PurM-like C-terminal domain"/>
    <property type="match status" value="1"/>
</dbReference>
<keyword evidence="2" id="KW-0479">Metal-binding</keyword>
<dbReference type="PANTHER" id="PTHR30270">
    <property type="entry name" value="THIAMINE-MONOPHOSPHATE KINASE"/>
    <property type="match status" value="1"/>
</dbReference>
<comment type="similarity">
    <text evidence="2">Belongs to the thiamine-monophosphate kinase family.</text>
</comment>
<feature type="binding site" evidence="2">
    <location>
        <position position="197"/>
    </location>
    <ligand>
        <name>Mg(2+)</name>
        <dbReference type="ChEBI" id="CHEBI:18420"/>
        <label>3</label>
    </ligand>
</feature>
<feature type="binding site" evidence="2">
    <location>
        <position position="65"/>
    </location>
    <ligand>
        <name>Mg(2+)</name>
        <dbReference type="ChEBI" id="CHEBI:18420"/>
        <label>3</label>
    </ligand>
</feature>
<feature type="binding site" evidence="2">
    <location>
        <position position="65"/>
    </location>
    <ligand>
        <name>Mg(2+)</name>
        <dbReference type="ChEBI" id="CHEBI:18420"/>
        <label>4</label>
    </ligand>
</feature>
<feature type="binding site" evidence="2">
    <location>
        <position position="35"/>
    </location>
    <ligand>
        <name>Mg(2+)</name>
        <dbReference type="ChEBI" id="CHEBI:18420"/>
        <label>4</label>
    </ligand>
</feature>
<keyword evidence="2 5" id="KW-0808">Transferase</keyword>